<organism evidence="10 11">
    <name type="scientific">Talaromyces proteolyticus</name>
    <dbReference type="NCBI Taxonomy" id="1131652"/>
    <lineage>
        <taxon>Eukaryota</taxon>
        <taxon>Fungi</taxon>
        <taxon>Dikarya</taxon>
        <taxon>Ascomycota</taxon>
        <taxon>Pezizomycotina</taxon>
        <taxon>Eurotiomycetes</taxon>
        <taxon>Eurotiomycetidae</taxon>
        <taxon>Eurotiales</taxon>
        <taxon>Trichocomaceae</taxon>
        <taxon>Talaromyces</taxon>
        <taxon>Talaromyces sect. Bacilispori</taxon>
    </lineage>
</organism>
<proteinExistence type="inferred from homology"/>
<keyword evidence="5" id="KW-0029">Amino-acid transport</keyword>
<dbReference type="Gene3D" id="3.30.1330.80">
    <property type="entry name" value="Hypothetical protein, similar to alpha- acetolactate decarboxylase, domain 2"/>
    <property type="match status" value="2"/>
</dbReference>
<dbReference type="GO" id="GO:0045151">
    <property type="term" value="P:acetoin biosynthetic process"/>
    <property type="evidence" value="ECO:0007669"/>
    <property type="project" value="InterPro"/>
</dbReference>
<dbReference type="GO" id="GO:0006865">
    <property type="term" value="P:amino acid transport"/>
    <property type="evidence" value="ECO:0007669"/>
    <property type="project" value="UniProtKB-KW"/>
</dbReference>
<dbReference type="RefSeq" id="XP_046073629.1">
    <property type="nucleotide sequence ID" value="XM_046211041.1"/>
</dbReference>
<keyword evidence="7" id="KW-0496">Mitochondrion</keyword>
<keyword evidence="11" id="KW-1185">Reference proteome</keyword>
<feature type="transmembrane region" description="Helical" evidence="9">
    <location>
        <begin position="423"/>
        <end position="444"/>
    </location>
</feature>
<dbReference type="GO" id="GO:0015075">
    <property type="term" value="F:monoatomic ion transmembrane transporter activity"/>
    <property type="evidence" value="ECO:0007669"/>
    <property type="project" value="InterPro"/>
</dbReference>
<evidence type="ECO:0000256" key="8">
    <source>
        <dbReference type="ARBA" id="ARBA00023136"/>
    </source>
</evidence>
<protein>
    <submittedName>
        <fullName evidence="10">Mitochondrial cation transporter</fullName>
    </submittedName>
</protein>
<dbReference type="CDD" id="cd17299">
    <property type="entry name" value="acetolactate_decarboxylase"/>
    <property type="match status" value="1"/>
</dbReference>
<evidence type="ECO:0000256" key="2">
    <source>
        <dbReference type="ARBA" id="ARBA00005974"/>
    </source>
</evidence>
<dbReference type="InterPro" id="IPR004686">
    <property type="entry name" value="Mtc"/>
</dbReference>
<evidence type="ECO:0000256" key="5">
    <source>
        <dbReference type="ARBA" id="ARBA00022970"/>
    </source>
</evidence>
<evidence type="ECO:0000256" key="7">
    <source>
        <dbReference type="ARBA" id="ARBA00023128"/>
    </source>
</evidence>
<feature type="transmembrane region" description="Helical" evidence="9">
    <location>
        <begin position="526"/>
        <end position="550"/>
    </location>
</feature>
<comment type="caution">
    <text evidence="10">The sequence shown here is derived from an EMBL/GenBank/DDBJ whole genome shotgun (WGS) entry which is preliminary data.</text>
</comment>
<sequence length="581" mass="63688">MADRLYQYSTASALMAGVASRGIRLSHLLAHGSHGLGTMTSINGEVVIIDSTTYHLQSTGAVRVVEPHEELPFAMITSLQDCRTKQQATFVNLSSKQSLLDHLRTLFHGIDNRFVFFLIPRLRLDYLKARVVRGQQYPRQPLSELGDAQKVNTYRDVEGSVVGFWSPKYMDGVSVSGLHMHFLSEDRQFGGHVLELESTTQITMQAAVLNEFDLEVPGHDEFGEATLGTDGEALRKRWHRLEGEMSSSIPGSRELPRSQYDLTTYWGRVREAAGISDPRMLFVSSSGLENAKKAITSYKKGDVREMSPELWRAKQIVDSTLHPDTGEPVFLPFRMSSFVLSNLVVTAGMLTPGLQTTGTLLWQIANQSLNVAINASNANKSTPLTTSMMVKSYLMAVSASCSVALGLNAIVPRIKNISPNTKLILGRLVPFAAVSSATALNVLLMRGEEIRSGIDVYPVLSEEEKKQRELTGEPIESLGKSKVAAKIAVGETAISRVLNATPIMVLPPLILVQLEKMDWLKARPRLVTPVNLGLILTTSIFALPLALGAFPSRQAIAAASLEPEFWDKGGEGGKLEFNRGM</sequence>
<evidence type="ECO:0000313" key="10">
    <source>
        <dbReference type="EMBL" id="KAH8699165.1"/>
    </source>
</evidence>
<dbReference type="GO" id="GO:0047605">
    <property type="term" value="F:acetolactate decarboxylase activity"/>
    <property type="evidence" value="ECO:0007669"/>
    <property type="project" value="InterPro"/>
</dbReference>
<dbReference type="NCBIfam" id="TIGR00798">
    <property type="entry name" value="mtc"/>
    <property type="match status" value="1"/>
</dbReference>
<evidence type="ECO:0000256" key="4">
    <source>
        <dbReference type="ARBA" id="ARBA00022692"/>
    </source>
</evidence>
<dbReference type="EMBL" id="JAJTJA010000005">
    <property type="protein sequence ID" value="KAH8699165.1"/>
    <property type="molecule type" value="Genomic_DNA"/>
</dbReference>
<dbReference type="SUPFAM" id="SSF117856">
    <property type="entry name" value="AF0104/ALDC/Ptd012-like"/>
    <property type="match status" value="1"/>
</dbReference>
<dbReference type="Proteomes" id="UP001201262">
    <property type="component" value="Unassembled WGS sequence"/>
</dbReference>
<dbReference type="GO" id="GO:1990542">
    <property type="term" value="P:mitochondrial transmembrane transport"/>
    <property type="evidence" value="ECO:0007669"/>
    <property type="project" value="TreeGrafter"/>
</dbReference>
<evidence type="ECO:0000256" key="9">
    <source>
        <dbReference type="SAM" id="Phobius"/>
    </source>
</evidence>
<accession>A0AAD4Q240</accession>
<dbReference type="GO" id="GO:0005743">
    <property type="term" value="C:mitochondrial inner membrane"/>
    <property type="evidence" value="ECO:0007669"/>
    <property type="project" value="TreeGrafter"/>
</dbReference>
<comment type="similarity">
    <text evidence="2">Belongs to the sideroflexin family.</text>
</comment>
<keyword evidence="4 9" id="KW-0812">Transmembrane</keyword>
<reference evidence="10" key="1">
    <citation type="submission" date="2021-12" db="EMBL/GenBank/DDBJ databases">
        <title>Convergent genome expansion in fungi linked to evolution of root-endophyte symbiosis.</title>
        <authorList>
            <consortium name="DOE Joint Genome Institute"/>
            <person name="Ke Y.-H."/>
            <person name="Bonito G."/>
            <person name="Liao H.-L."/>
            <person name="Looney B."/>
            <person name="Rojas-Flechas A."/>
            <person name="Nash J."/>
            <person name="Hameed K."/>
            <person name="Schadt C."/>
            <person name="Martin F."/>
            <person name="Crous P.W."/>
            <person name="Miettinen O."/>
            <person name="Magnuson J.K."/>
            <person name="Labbe J."/>
            <person name="Jacobson D."/>
            <person name="Doktycz M.J."/>
            <person name="Veneault-Fourrey C."/>
            <person name="Kuo A."/>
            <person name="Mondo S."/>
            <person name="Calhoun S."/>
            <person name="Riley R."/>
            <person name="Ohm R."/>
            <person name="LaButti K."/>
            <person name="Andreopoulos B."/>
            <person name="Pangilinan J."/>
            <person name="Nolan M."/>
            <person name="Tritt A."/>
            <person name="Clum A."/>
            <person name="Lipzen A."/>
            <person name="Daum C."/>
            <person name="Barry K."/>
            <person name="Grigoriev I.V."/>
            <person name="Vilgalys R."/>
        </authorList>
    </citation>
    <scope>NUCLEOTIDE SEQUENCE</scope>
    <source>
        <strain evidence="10">PMI_201</strain>
    </source>
</reference>
<keyword evidence="6 9" id="KW-1133">Transmembrane helix</keyword>
<comment type="subcellular location">
    <subcellularLocation>
        <location evidence="1">Mitochondrion membrane</location>
        <topology evidence="1">Multi-pass membrane protein</topology>
    </subcellularLocation>
</comment>
<keyword evidence="8 9" id="KW-0472">Membrane</keyword>
<dbReference type="PANTHER" id="PTHR11153:SF6">
    <property type="entry name" value="SIDEROFLEXIN-5"/>
    <property type="match status" value="1"/>
</dbReference>
<dbReference type="Pfam" id="PF03820">
    <property type="entry name" value="SFXNs"/>
    <property type="match status" value="1"/>
</dbReference>
<dbReference type="GeneID" id="70241328"/>
<dbReference type="AlphaFoldDB" id="A0AAD4Q240"/>
<evidence type="ECO:0000256" key="1">
    <source>
        <dbReference type="ARBA" id="ARBA00004225"/>
    </source>
</evidence>
<feature type="transmembrane region" description="Helical" evidence="9">
    <location>
        <begin position="393"/>
        <end position="411"/>
    </location>
</feature>
<gene>
    <name evidence="10" type="ORF">BGW36DRAFT_293918</name>
</gene>
<dbReference type="Pfam" id="PF03306">
    <property type="entry name" value="AAL_decarboxy"/>
    <property type="match status" value="1"/>
</dbReference>
<evidence type="ECO:0000256" key="6">
    <source>
        <dbReference type="ARBA" id="ARBA00022989"/>
    </source>
</evidence>
<name>A0AAD4Q240_9EURO</name>
<dbReference type="PANTHER" id="PTHR11153">
    <property type="entry name" value="SIDEROFLEXIN"/>
    <property type="match status" value="1"/>
</dbReference>
<evidence type="ECO:0000313" key="11">
    <source>
        <dbReference type="Proteomes" id="UP001201262"/>
    </source>
</evidence>
<keyword evidence="3" id="KW-0813">Transport</keyword>
<dbReference type="InterPro" id="IPR005128">
    <property type="entry name" value="Acetolactate_a_deCO2ase"/>
</dbReference>
<evidence type="ECO:0000256" key="3">
    <source>
        <dbReference type="ARBA" id="ARBA00022448"/>
    </source>
</evidence>